<dbReference type="PANTHER" id="PTHR12192:SF2">
    <property type="entry name" value="GLUTATHIONE-SPECIFIC GAMMA-GLUTAMYLCYCLOTRANSFERASE 2"/>
    <property type="match status" value="1"/>
</dbReference>
<evidence type="ECO:0000313" key="3">
    <source>
        <dbReference type="EMBL" id="KAG7727224.1"/>
    </source>
</evidence>
<dbReference type="GO" id="GO:0006751">
    <property type="term" value="P:glutathione catabolic process"/>
    <property type="evidence" value="ECO:0007669"/>
    <property type="project" value="InterPro"/>
</dbReference>
<comment type="caution">
    <text evidence="3">The sequence shown here is derived from an EMBL/GenBank/DDBJ whole genome shotgun (WGS) entry which is preliminary data.</text>
</comment>
<dbReference type="EC" id="4.3.2.7" evidence="1"/>
<name>A0AAN6D555_9ASCO</name>
<evidence type="ECO:0000256" key="1">
    <source>
        <dbReference type="ARBA" id="ARBA00012344"/>
    </source>
</evidence>
<reference evidence="3" key="1">
    <citation type="journal article" date="2021" name="G3 (Bethesda)">
        <title>Genomic diversity, chromosomal rearrangements, and interspecies hybridization in the ogataea polymorpha species complex.</title>
        <authorList>
            <person name="Hanson S.J."/>
            <person name="Cinneide E.O."/>
            <person name="Salzberg L.I."/>
            <person name="Wolfe K.H."/>
            <person name="McGowan J."/>
            <person name="Fitzpatrick D.A."/>
            <person name="Matlin K."/>
        </authorList>
    </citation>
    <scope>NUCLEOTIDE SEQUENCE</scope>
    <source>
        <strain evidence="3">83-405-1</strain>
    </source>
</reference>
<evidence type="ECO:0000256" key="2">
    <source>
        <dbReference type="ARBA" id="ARBA00023239"/>
    </source>
</evidence>
<sequence length="322" mass="36570">MTRDSPLWVVGYGSLLWKPPLHELDISREFVRFPGYIQGYARRFWQSSYDNRGTPEQKGRVVTIIPSDQIVGTPAFKPDVLRYELAGNADAQEIINDSARLYSELRVWGCIYYIPPQYAAMATKYLDFREKDGYTIHKIHFNVTDPCGHEDVLQGLPCENGRYIVESMIYIGTADNESFVGPEDVEETARVIRKSAGESGPNDEYLLLLHHEVEKMGGDPYLEDLVTPAPDIFAALRHSLVAKHVLPTLQHAAQTGFILLLLLFLDVASNATGIWNSSEETVQRGCYVADHDLWNHRCRVPGRWTSAPLLRAAQEKRPRRRN</sequence>
<dbReference type="Gene3D" id="3.10.490.10">
    <property type="entry name" value="Gamma-glutamyl cyclotransferase-like"/>
    <property type="match status" value="1"/>
</dbReference>
<gene>
    <name evidence="3" type="ORF">KL933_002933</name>
</gene>
<dbReference type="GO" id="GO:0005737">
    <property type="term" value="C:cytoplasm"/>
    <property type="evidence" value="ECO:0007669"/>
    <property type="project" value="TreeGrafter"/>
</dbReference>
<dbReference type="Pfam" id="PF04752">
    <property type="entry name" value="ChaC"/>
    <property type="match status" value="1"/>
</dbReference>
<dbReference type="Proteomes" id="UP000738402">
    <property type="component" value="Unassembled WGS sequence"/>
</dbReference>
<dbReference type="InterPro" id="IPR006840">
    <property type="entry name" value="ChaC"/>
</dbReference>
<dbReference type="CDD" id="cd06661">
    <property type="entry name" value="GGCT_like"/>
    <property type="match status" value="1"/>
</dbReference>
<dbReference type="AlphaFoldDB" id="A0AAN6D555"/>
<protein>
    <recommendedName>
        <fullName evidence="1">glutathione-specific gamma-glutamylcyclotransferase</fullName>
        <ecNumber evidence="1">4.3.2.7</ecNumber>
    </recommendedName>
</protein>
<evidence type="ECO:0000313" key="4">
    <source>
        <dbReference type="Proteomes" id="UP000738402"/>
    </source>
</evidence>
<dbReference type="PANTHER" id="PTHR12192">
    <property type="entry name" value="CATION TRANSPORT PROTEIN CHAC-RELATED"/>
    <property type="match status" value="1"/>
</dbReference>
<dbReference type="GO" id="GO:0061928">
    <property type="term" value="F:glutathione specific gamma-glutamylcyclotransferase activity"/>
    <property type="evidence" value="ECO:0007669"/>
    <property type="project" value="UniProtKB-EC"/>
</dbReference>
<keyword evidence="2" id="KW-0456">Lyase</keyword>
<dbReference type="InterPro" id="IPR013024">
    <property type="entry name" value="GGCT-like"/>
</dbReference>
<dbReference type="EMBL" id="JAHLUH010000007">
    <property type="protein sequence ID" value="KAG7727224.1"/>
    <property type="molecule type" value="Genomic_DNA"/>
</dbReference>
<proteinExistence type="predicted"/>
<organism evidence="3 4">
    <name type="scientific">Ogataea haglerorum</name>
    <dbReference type="NCBI Taxonomy" id="1937702"/>
    <lineage>
        <taxon>Eukaryota</taxon>
        <taxon>Fungi</taxon>
        <taxon>Dikarya</taxon>
        <taxon>Ascomycota</taxon>
        <taxon>Saccharomycotina</taxon>
        <taxon>Pichiomycetes</taxon>
        <taxon>Pichiales</taxon>
        <taxon>Pichiaceae</taxon>
        <taxon>Ogataea</taxon>
    </lineage>
</organism>
<accession>A0AAN6D555</accession>